<dbReference type="SMART" id="SM00421">
    <property type="entry name" value="HTH_LUXR"/>
    <property type="match status" value="1"/>
</dbReference>
<dbReference type="PANTHER" id="PTHR47691">
    <property type="entry name" value="REGULATOR-RELATED"/>
    <property type="match status" value="1"/>
</dbReference>
<dbReference type="CDD" id="cd06170">
    <property type="entry name" value="LuxR_C_like"/>
    <property type="match status" value="1"/>
</dbReference>
<dbReference type="Gene3D" id="3.40.50.300">
    <property type="entry name" value="P-loop containing nucleotide triphosphate hydrolases"/>
    <property type="match status" value="1"/>
</dbReference>
<name>A0A7C9VUV8_9PSEU</name>
<protein>
    <submittedName>
        <fullName evidence="2">LuxR family transcriptional regulator</fullName>
    </submittedName>
</protein>
<dbReference type="Proteomes" id="UP000481360">
    <property type="component" value="Unassembled WGS sequence"/>
</dbReference>
<dbReference type="Gene3D" id="1.10.10.10">
    <property type="entry name" value="Winged helix-like DNA-binding domain superfamily/Winged helix DNA-binding domain"/>
    <property type="match status" value="1"/>
</dbReference>
<dbReference type="InterPro" id="IPR011990">
    <property type="entry name" value="TPR-like_helical_dom_sf"/>
</dbReference>
<gene>
    <name evidence="2" type="ORF">G7043_40345</name>
</gene>
<proteinExistence type="predicted"/>
<dbReference type="InterPro" id="IPR016032">
    <property type="entry name" value="Sig_transdc_resp-reg_C-effctor"/>
</dbReference>
<dbReference type="EMBL" id="JAAMPJ010000015">
    <property type="protein sequence ID" value="NGY65174.1"/>
    <property type="molecule type" value="Genomic_DNA"/>
</dbReference>
<dbReference type="RefSeq" id="WP_166053996.1">
    <property type="nucleotide sequence ID" value="NZ_JAAMPJ010000015.1"/>
</dbReference>
<dbReference type="GO" id="GO:0003677">
    <property type="term" value="F:DNA binding"/>
    <property type="evidence" value="ECO:0007669"/>
    <property type="project" value="InterPro"/>
</dbReference>
<feature type="domain" description="HTH luxR-type" evidence="1">
    <location>
        <begin position="719"/>
        <end position="784"/>
    </location>
</feature>
<evidence type="ECO:0000313" key="3">
    <source>
        <dbReference type="Proteomes" id="UP000481360"/>
    </source>
</evidence>
<organism evidence="2 3">
    <name type="scientific">Lentzea alba</name>
    <dbReference type="NCBI Taxonomy" id="2714351"/>
    <lineage>
        <taxon>Bacteria</taxon>
        <taxon>Bacillati</taxon>
        <taxon>Actinomycetota</taxon>
        <taxon>Actinomycetes</taxon>
        <taxon>Pseudonocardiales</taxon>
        <taxon>Pseudonocardiaceae</taxon>
        <taxon>Lentzea</taxon>
    </lineage>
</organism>
<dbReference type="SUPFAM" id="SSF52540">
    <property type="entry name" value="P-loop containing nucleoside triphosphate hydrolases"/>
    <property type="match status" value="1"/>
</dbReference>
<dbReference type="InterPro" id="IPR027417">
    <property type="entry name" value="P-loop_NTPase"/>
</dbReference>
<reference evidence="2 3" key="1">
    <citation type="submission" date="2020-03" db="EMBL/GenBank/DDBJ databases">
        <title>Isolation and identification of active actinomycetes.</title>
        <authorList>
            <person name="Sun X."/>
        </authorList>
    </citation>
    <scope>NUCLEOTIDE SEQUENCE [LARGE SCALE GENOMIC DNA]</scope>
    <source>
        <strain evidence="2 3">NEAU-D13</strain>
    </source>
</reference>
<sequence>MRTTGNLPAELTSFVGRRRELDEVKRLLGESRLVTLTGVGGTGKTRLALRTSTALRRAFRDGVWFVDMTQLRDAGLLTQEVQGPEMLAYLVGATLGQPEPGNGGALDALVEWLRGRQLLLVLDNCEHLIPCCAIVADALLRGCPGLRLLVTSREPLGILGEVVYGVPPLPVPDPGRRTSRADLIRSESVALFLARGAAAVPGFELTDDNHCAVAELCRGMDGLPLAIELAAARLRVFTPQQILERMTDRFALLSRGSRTGPERQRTLRACMDWSFDLCAKPERVLWARLSVFVGGCELDAVEGVCADEHVPLTELPELVAALVDKSVLVRGDSAGGTARYRMLQTIRDYGQDKARSAGEEALLRRRHRDWYQELLDRAHDETSTERYGYWLARLRREQPNLRAAVEFCLTEPGEAEAALRLAVAVPRLYWRARGLFSEGRRWLDRALAQTTGRTVLRARALMVNSQLAFWQGDTAAGMRLVEQSEDLARETGAPLVLAYAAFLRGLAALHANDLEKAMETLERAEVMLSAVPPHDLDLDLDLRFNVLLTQASAAALAGEHERADSCVRELLTIAAHRGEGLHLSFVIWPNALNHWLLGDLTQATEQSLRALRIKLTCGADDRYGTALCLELLAWITADQQRHRRAATLLGAAAARWTDIGASITSYRHLVVQHDACARRIREAMGDAAFADAFAVGQNLALDDLPAFAFEEEQGATPPLESLPSPLTRREQQVAELVADGLSNKEIAARLVIARRTAEGHVERILKKLGFASRAQLAAWVAERRHSAVDGS</sequence>
<keyword evidence="3" id="KW-1185">Reference proteome</keyword>
<dbReference type="InterPro" id="IPR000792">
    <property type="entry name" value="Tscrpt_reg_LuxR_C"/>
</dbReference>
<dbReference type="PRINTS" id="PR00038">
    <property type="entry name" value="HTHLUXR"/>
</dbReference>
<comment type="caution">
    <text evidence="2">The sequence shown here is derived from an EMBL/GenBank/DDBJ whole genome shotgun (WGS) entry which is preliminary data.</text>
</comment>
<evidence type="ECO:0000259" key="1">
    <source>
        <dbReference type="PROSITE" id="PS50043"/>
    </source>
</evidence>
<dbReference type="PRINTS" id="PR00364">
    <property type="entry name" value="DISEASERSIST"/>
</dbReference>
<dbReference type="InterPro" id="IPR036388">
    <property type="entry name" value="WH-like_DNA-bd_sf"/>
</dbReference>
<dbReference type="PROSITE" id="PS50043">
    <property type="entry name" value="HTH_LUXR_2"/>
    <property type="match status" value="1"/>
</dbReference>
<dbReference type="SUPFAM" id="SSF46894">
    <property type="entry name" value="C-terminal effector domain of the bipartite response regulators"/>
    <property type="match status" value="1"/>
</dbReference>
<dbReference type="InterPro" id="IPR058852">
    <property type="entry name" value="HTH_77"/>
</dbReference>
<dbReference type="GO" id="GO:0006355">
    <property type="term" value="P:regulation of DNA-templated transcription"/>
    <property type="evidence" value="ECO:0007669"/>
    <property type="project" value="InterPro"/>
</dbReference>
<dbReference type="AlphaFoldDB" id="A0A7C9VUV8"/>
<accession>A0A7C9VUV8</accession>
<dbReference type="SUPFAM" id="SSF48452">
    <property type="entry name" value="TPR-like"/>
    <property type="match status" value="1"/>
</dbReference>
<evidence type="ECO:0000313" key="2">
    <source>
        <dbReference type="EMBL" id="NGY65174.1"/>
    </source>
</evidence>
<dbReference type="Pfam" id="PF00196">
    <property type="entry name" value="GerE"/>
    <property type="match status" value="1"/>
</dbReference>
<dbReference type="Gene3D" id="1.25.40.10">
    <property type="entry name" value="Tetratricopeptide repeat domain"/>
    <property type="match status" value="1"/>
</dbReference>
<dbReference type="Pfam" id="PF25872">
    <property type="entry name" value="HTH_77"/>
    <property type="match status" value="1"/>
</dbReference>
<dbReference type="PANTHER" id="PTHR47691:SF3">
    <property type="entry name" value="HTH-TYPE TRANSCRIPTIONAL REGULATOR RV0890C-RELATED"/>
    <property type="match status" value="1"/>
</dbReference>